<evidence type="ECO:0000313" key="7">
    <source>
        <dbReference type="EMBL" id="SFJ10652.1"/>
    </source>
</evidence>
<dbReference type="AlphaFoldDB" id="A0A1I3NNB0"/>
<keyword evidence="4" id="KW-0472">Membrane</keyword>
<gene>
    <name evidence="7" type="ORF">SAMN04487893_103139</name>
</gene>
<dbReference type="InterPro" id="IPR039910">
    <property type="entry name" value="D15-like"/>
</dbReference>
<dbReference type="InterPro" id="IPR000184">
    <property type="entry name" value="Bac_surfAg_D15"/>
</dbReference>
<dbReference type="Gene3D" id="2.40.160.50">
    <property type="entry name" value="membrane protein fhac: a member of the omp85/tpsb transporter family"/>
    <property type="match status" value="1"/>
</dbReference>
<evidence type="ECO:0000256" key="4">
    <source>
        <dbReference type="ARBA" id="ARBA00023136"/>
    </source>
</evidence>
<dbReference type="PROSITE" id="PS51257">
    <property type="entry name" value="PROKAR_LIPOPROTEIN"/>
    <property type="match status" value="1"/>
</dbReference>
<feature type="domain" description="Bacterial surface antigen (D15)" evidence="6">
    <location>
        <begin position="526"/>
        <end position="834"/>
    </location>
</feature>
<dbReference type="EMBL" id="FORU01000003">
    <property type="protein sequence ID" value="SFJ10652.1"/>
    <property type="molecule type" value="Genomic_DNA"/>
</dbReference>
<evidence type="ECO:0000256" key="5">
    <source>
        <dbReference type="ARBA" id="ARBA00023237"/>
    </source>
</evidence>
<accession>A0A1I3NNB0</accession>
<dbReference type="RefSeq" id="WP_394333267.1">
    <property type="nucleotide sequence ID" value="NZ_FORU01000003.1"/>
</dbReference>
<keyword evidence="2" id="KW-0812">Transmembrane</keyword>
<comment type="subcellular location">
    <subcellularLocation>
        <location evidence="1">Membrane</location>
    </subcellularLocation>
</comment>
<dbReference type="Proteomes" id="UP000243887">
    <property type="component" value="Unassembled WGS sequence"/>
</dbReference>
<dbReference type="GO" id="GO:0019867">
    <property type="term" value="C:outer membrane"/>
    <property type="evidence" value="ECO:0007669"/>
    <property type="project" value="InterPro"/>
</dbReference>
<name>A0A1I3NNB0_9FLAO</name>
<keyword evidence="8" id="KW-1185">Reference proteome</keyword>
<evidence type="ECO:0000313" key="8">
    <source>
        <dbReference type="Proteomes" id="UP000243887"/>
    </source>
</evidence>
<evidence type="ECO:0000256" key="3">
    <source>
        <dbReference type="ARBA" id="ARBA00022729"/>
    </source>
</evidence>
<dbReference type="STRING" id="1150112.SAMN04487893_103139"/>
<dbReference type="Pfam" id="PF01103">
    <property type="entry name" value="Omp85"/>
    <property type="match status" value="1"/>
</dbReference>
<dbReference type="PANTHER" id="PTHR12815">
    <property type="entry name" value="SORTING AND ASSEMBLY MACHINERY SAMM50 PROTEIN FAMILY MEMBER"/>
    <property type="match status" value="1"/>
</dbReference>
<organism evidence="7 8">
    <name type="scientific">Myroides guanonis</name>
    <dbReference type="NCBI Taxonomy" id="1150112"/>
    <lineage>
        <taxon>Bacteria</taxon>
        <taxon>Pseudomonadati</taxon>
        <taxon>Bacteroidota</taxon>
        <taxon>Flavobacteriia</taxon>
        <taxon>Flavobacteriales</taxon>
        <taxon>Flavobacteriaceae</taxon>
        <taxon>Myroides</taxon>
    </lineage>
</organism>
<protein>
    <submittedName>
        <fullName evidence="7">Surface antigen</fullName>
    </submittedName>
</protein>
<proteinExistence type="predicted"/>
<sequence length="854" mass="97451">MTKDLPKIALFILICVSFYSCSLTKRVPEGQRLLTENTLYQNGKKTNKEETVNQLYQQPNSYIPLIGYRLRLNLYNLANPKADSTYHAWLNKNPKKEKALVNLLSRKQVDRLGESFAIAGINNFLINTGEAPVIYDSKRTERSTLRLKNYFFNQGYFDTKITTDLDTTHQKKIKATYHIETGEAYKIDSLKTTILTAELDSIYRKHIDKTLLKKGDVFQVSHFSDERKRITTDFRNNGAYYFQESNIRYEVDTLIPTPNTANIDIIIDNRTVKSGDTLVQTPFKIYKISEVNIFTNNSSRNLQNVHDSIQYNNFNILSANKLDYRPKAITDAVFITKGSTYNDFRRVLTSRAISNLKVFNYPSIEYLEDKRDSTGQSLITNIFLTPRKKLTFNPSLDVTHSNIQDFGVAGNVGLMIRNIFKGAETLEFGLRGSIGSSRQMSNPDNVFFNVTEYGADVKLSFPRLFFPLRTERIIPKRMLPTTMMSFGLSKQKNIGLDKDNFTGILNYGWSPKRNAGFSLDLFNLQYVRNTNPSNYFTVYKSSYKTLNNIASDYDVNPEYVDNNGNLTIQDGGANSFINEALNPQNPLNISADDVREIRSINERRIRLSENNLILAANITYTLSSRTDINDNNFFTFKTKVESAGAAMNLITKGTNSNINANGNRTFLDVEFSQYIKTEIDFIKYWDLGRQQVLAFRSFGGIAIPYGNSNSIPFSRSYFAGGSNDNRAWQSYRLGPGSSGGINDFNEANMKIALNAEYRFNFSGKWFGALFIDAGNIWNVFDQTTDPKYTFNNISSLKEIAIGSGFGIRYDFSFFVFRLDLGFKTYNPAKEDGKKWFKELNFNQSVVNLGINYPF</sequence>
<keyword evidence="3" id="KW-0732">Signal</keyword>
<evidence type="ECO:0000256" key="2">
    <source>
        <dbReference type="ARBA" id="ARBA00022692"/>
    </source>
</evidence>
<reference evidence="8" key="1">
    <citation type="submission" date="2016-10" db="EMBL/GenBank/DDBJ databases">
        <authorList>
            <person name="Varghese N."/>
            <person name="Submissions S."/>
        </authorList>
    </citation>
    <scope>NUCLEOTIDE SEQUENCE [LARGE SCALE GENOMIC DNA]</scope>
    <source>
        <strain evidence="8">DSM 26542</strain>
    </source>
</reference>
<evidence type="ECO:0000259" key="6">
    <source>
        <dbReference type="Pfam" id="PF01103"/>
    </source>
</evidence>
<evidence type="ECO:0000256" key="1">
    <source>
        <dbReference type="ARBA" id="ARBA00004370"/>
    </source>
</evidence>
<dbReference type="PANTHER" id="PTHR12815:SF47">
    <property type="entry name" value="TRANSLOCATION AND ASSEMBLY MODULE SUBUNIT TAMA"/>
    <property type="match status" value="1"/>
</dbReference>
<keyword evidence="5" id="KW-0998">Cell outer membrane</keyword>